<keyword evidence="2" id="KW-1133">Transmembrane helix</keyword>
<keyword evidence="1" id="KW-1015">Disulfide bond</keyword>
<feature type="transmembrane region" description="Helical" evidence="2">
    <location>
        <begin position="273"/>
        <end position="300"/>
    </location>
</feature>
<evidence type="ECO:0000256" key="2">
    <source>
        <dbReference type="SAM" id="Phobius"/>
    </source>
</evidence>
<dbReference type="InParanoid" id="A0A7M7N1R3"/>
<feature type="signal peptide" evidence="3">
    <location>
        <begin position="1"/>
        <end position="26"/>
    </location>
</feature>
<dbReference type="EnsemblMetazoa" id="XM_030973509">
    <property type="protein sequence ID" value="XP_030829369"/>
    <property type="gene ID" value="LOC100891846"/>
</dbReference>
<proteinExistence type="predicted"/>
<protein>
    <recommendedName>
        <fullName evidence="4">EGF-like domain-containing protein</fullName>
    </recommendedName>
</protein>
<feature type="chain" id="PRO_5029817690" description="EGF-like domain-containing protein" evidence="3">
    <location>
        <begin position="27"/>
        <end position="403"/>
    </location>
</feature>
<evidence type="ECO:0000313" key="6">
    <source>
        <dbReference type="Proteomes" id="UP000007110"/>
    </source>
</evidence>
<dbReference type="OMA" id="KPGFQHE"/>
<reference evidence="6" key="1">
    <citation type="submission" date="2015-02" db="EMBL/GenBank/DDBJ databases">
        <title>Genome sequencing for Strongylocentrotus purpuratus.</title>
        <authorList>
            <person name="Murali S."/>
            <person name="Liu Y."/>
            <person name="Vee V."/>
            <person name="English A."/>
            <person name="Wang M."/>
            <person name="Skinner E."/>
            <person name="Han Y."/>
            <person name="Muzny D.M."/>
            <person name="Worley K.C."/>
            <person name="Gibbs R.A."/>
        </authorList>
    </citation>
    <scope>NUCLEOTIDE SEQUENCE</scope>
</reference>
<dbReference type="AlphaFoldDB" id="A0A7M7N1R3"/>
<dbReference type="OrthoDB" id="8960773at2759"/>
<keyword evidence="2" id="KW-0472">Membrane</keyword>
<dbReference type="KEGG" id="spu:100891846"/>
<evidence type="ECO:0000256" key="3">
    <source>
        <dbReference type="SAM" id="SignalP"/>
    </source>
</evidence>
<feature type="domain" description="EGF-like" evidence="4">
    <location>
        <begin position="216"/>
        <end position="260"/>
    </location>
</feature>
<organism evidence="5 6">
    <name type="scientific">Strongylocentrotus purpuratus</name>
    <name type="common">Purple sea urchin</name>
    <dbReference type="NCBI Taxonomy" id="7668"/>
    <lineage>
        <taxon>Eukaryota</taxon>
        <taxon>Metazoa</taxon>
        <taxon>Echinodermata</taxon>
        <taxon>Eleutherozoa</taxon>
        <taxon>Echinozoa</taxon>
        <taxon>Echinoidea</taxon>
        <taxon>Euechinoidea</taxon>
        <taxon>Echinacea</taxon>
        <taxon>Camarodonta</taxon>
        <taxon>Echinidea</taxon>
        <taxon>Strongylocentrotidae</taxon>
        <taxon>Strongylocentrotus</taxon>
    </lineage>
</organism>
<accession>A0A7M7N1R3</accession>
<evidence type="ECO:0000256" key="1">
    <source>
        <dbReference type="PROSITE-ProRule" id="PRU00076"/>
    </source>
</evidence>
<keyword evidence="1" id="KW-0245">EGF-like domain</keyword>
<keyword evidence="6" id="KW-1185">Reference proteome</keyword>
<dbReference type="Proteomes" id="UP000007110">
    <property type="component" value="Unassembled WGS sequence"/>
</dbReference>
<dbReference type="InterPro" id="IPR000742">
    <property type="entry name" value="EGF"/>
</dbReference>
<keyword evidence="3" id="KW-0732">Signal</keyword>
<dbReference type="PROSITE" id="PS50026">
    <property type="entry name" value="EGF_3"/>
    <property type="match status" value="1"/>
</dbReference>
<dbReference type="GeneID" id="100891846"/>
<sequence length="403" mass="45024">MMANRTMTSSTFIIVILGSVFIGSHGVPTIDPTTELVTDFIVNEGPTDMGAEEEYVEEITTLPMDDETVAMTTEESFTTFIPDEEEKGPRIWKSVTVKFTLPDKSPTDIGEPLRLEIRNAINPILKEKFEDYNASSIAFSSGSLIANVKLDFRLRITVEERREVIKVFYEMVERNNTLGSLRVEKLYVLNVQGSYDRIDDACHITRCPSGMTCFTDGNDCTSVCTTNQHYCHHGTCEKVSKRSPFITCHCEEGYTGGRCDKEIRDESEGKPDLYVGIIAASVIACIIVLAILLGTCINLFNKRRIRTGRSEELFGIENVVALELMDEKSHLGGMATQTDESFLLARSHKDGVAPKAGHAHKSCRLPTRSYCQRRSCSEHMVVRRRATEGRGLQWAWSVATHAA</sequence>
<dbReference type="PROSITE" id="PS00022">
    <property type="entry name" value="EGF_1"/>
    <property type="match status" value="1"/>
</dbReference>
<dbReference type="RefSeq" id="XP_030829369.1">
    <property type="nucleotide sequence ID" value="XM_030973509.1"/>
</dbReference>
<dbReference type="PROSITE" id="PS01186">
    <property type="entry name" value="EGF_2"/>
    <property type="match status" value="1"/>
</dbReference>
<dbReference type="Gene3D" id="2.10.25.10">
    <property type="entry name" value="Laminin"/>
    <property type="match status" value="1"/>
</dbReference>
<reference evidence="5" key="2">
    <citation type="submission" date="2021-01" db="UniProtKB">
        <authorList>
            <consortium name="EnsemblMetazoa"/>
        </authorList>
    </citation>
    <scope>IDENTIFICATION</scope>
</reference>
<keyword evidence="2" id="KW-0812">Transmembrane</keyword>
<evidence type="ECO:0000259" key="4">
    <source>
        <dbReference type="PROSITE" id="PS50026"/>
    </source>
</evidence>
<feature type="disulfide bond" evidence="1">
    <location>
        <begin position="250"/>
        <end position="259"/>
    </location>
</feature>
<name>A0A7M7N1R3_STRPU</name>
<evidence type="ECO:0000313" key="5">
    <source>
        <dbReference type="EnsemblMetazoa" id="XP_030829369"/>
    </source>
</evidence>
<comment type="caution">
    <text evidence="1">Lacks conserved residue(s) required for the propagation of feature annotation.</text>
</comment>